<evidence type="ECO:0000313" key="10">
    <source>
        <dbReference type="Proteomes" id="UP000178647"/>
    </source>
</evidence>
<feature type="transmembrane region" description="Helical" evidence="8">
    <location>
        <begin position="28"/>
        <end position="45"/>
    </location>
</feature>
<keyword evidence="4 8" id="KW-0812">Transmembrane</keyword>
<comment type="subcellular location">
    <subcellularLocation>
        <location evidence="1">Cell membrane</location>
        <topology evidence="1">Multi-pass membrane protein</topology>
    </subcellularLocation>
</comment>
<comment type="caution">
    <text evidence="9">The sequence shown here is derived from an EMBL/GenBank/DDBJ whole genome shotgun (WGS) entry which is preliminary data.</text>
</comment>
<gene>
    <name evidence="9" type="ORF">A2896_01975</name>
</gene>
<dbReference type="GO" id="GO:0008360">
    <property type="term" value="P:regulation of cell shape"/>
    <property type="evidence" value="ECO:0007669"/>
    <property type="project" value="UniProtKB-KW"/>
</dbReference>
<reference evidence="9 10" key="1">
    <citation type="journal article" date="2016" name="Nat. Commun.">
        <title>Thousands of microbial genomes shed light on interconnected biogeochemical processes in an aquifer system.</title>
        <authorList>
            <person name="Anantharaman K."/>
            <person name="Brown C.T."/>
            <person name="Hug L.A."/>
            <person name="Sharon I."/>
            <person name="Castelle C.J."/>
            <person name="Probst A.J."/>
            <person name="Thomas B.C."/>
            <person name="Singh A."/>
            <person name="Wilkins M.J."/>
            <person name="Karaoz U."/>
            <person name="Brodie E.L."/>
            <person name="Williams K.H."/>
            <person name="Hubbard S.S."/>
            <person name="Banfield J.F."/>
        </authorList>
    </citation>
    <scope>NUCLEOTIDE SEQUENCE [LARGE SCALE GENOMIC DNA]</scope>
</reference>
<evidence type="ECO:0000256" key="5">
    <source>
        <dbReference type="ARBA" id="ARBA00022960"/>
    </source>
</evidence>
<name>A0A1G2EFD5_9BACT</name>
<dbReference type="GO" id="GO:0005886">
    <property type="term" value="C:plasma membrane"/>
    <property type="evidence" value="ECO:0007669"/>
    <property type="project" value="UniProtKB-SubCell"/>
</dbReference>
<dbReference type="STRING" id="1801672.A2896_01975"/>
<dbReference type="NCBIfam" id="TIGR03426">
    <property type="entry name" value="shape_MreD"/>
    <property type="match status" value="1"/>
</dbReference>
<comment type="similarity">
    <text evidence="2">Belongs to the MreD family.</text>
</comment>
<accession>A0A1G2EFD5</accession>
<dbReference type="Proteomes" id="UP000178647">
    <property type="component" value="Unassembled WGS sequence"/>
</dbReference>
<keyword evidence="6 8" id="KW-1133">Transmembrane helix</keyword>
<feature type="transmembrane region" description="Helical" evidence="8">
    <location>
        <begin position="77"/>
        <end position="94"/>
    </location>
</feature>
<sequence>MFRRIFIYALFFYFLALLQTSVLADLSLRGVINLISVFVILINLFEKPRDYAGLYAGFIGGFFWDIFSANFIGQNALILLALALFIKIVLRKYVWAPAF</sequence>
<dbReference type="AlphaFoldDB" id="A0A1G2EFD5"/>
<evidence type="ECO:0000256" key="1">
    <source>
        <dbReference type="ARBA" id="ARBA00004651"/>
    </source>
</evidence>
<evidence type="ECO:0000256" key="4">
    <source>
        <dbReference type="ARBA" id="ARBA00022692"/>
    </source>
</evidence>
<proteinExistence type="inferred from homology"/>
<feature type="transmembrane region" description="Helical" evidence="8">
    <location>
        <begin position="52"/>
        <end position="71"/>
    </location>
</feature>
<evidence type="ECO:0000256" key="7">
    <source>
        <dbReference type="ARBA" id="ARBA00023136"/>
    </source>
</evidence>
<dbReference type="EMBL" id="MHMH01000009">
    <property type="protein sequence ID" value="OGZ24504.1"/>
    <property type="molecule type" value="Genomic_DNA"/>
</dbReference>
<evidence type="ECO:0000256" key="6">
    <source>
        <dbReference type="ARBA" id="ARBA00022989"/>
    </source>
</evidence>
<keyword evidence="5" id="KW-0133">Cell shape</keyword>
<evidence type="ECO:0000256" key="2">
    <source>
        <dbReference type="ARBA" id="ARBA00007776"/>
    </source>
</evidence>
<keyword evidence="7 8" id="KW-0472">Membrane</keyword>
<feature type="transmembrane region" description="Helical" evidence="8">
    <location>
        <begin position="5"/>
        <end position="22"/>
    </location>
</feature>
<evidence type="ECO:0000256" key="8">
    <source>
        <dbReference type="SAM" id="Phobius"/>
    </source>
</evidence>
<organism evidence="9 10">
    <name type="scientific">Candidatus Nealsonbacteria bacterium RIFCSPLOWO2_01_FULL_43_32</name>
    <dbReference type="NCBI Taxonomy" id="1801672"/>
    <lineage>
        <taxon>Bacteria</taxon>
        <taxon>Candidatus Nealsoniibacteriota</taxon>
    </lineage>
</organism>
<protein>
    <submittedName>
        <fullName evidence="9">Rod shape-determining protein MreD</fullName>
    </submittedName>
</protein>
<keyword evidence="3" id="KW-1003">Cell membrane</keyword>
<evidence type="ECO:0000313" key="9">
    <source>
        <dbReference type="EMBL" id="OGZ24504.1"/>
    </source>
</evidence>
<evidence type="ECO:0000256" key="3">
    <source>
        <dbReference type="ARBA" id="ARBA00022475"/>
    </source>
</evidence>
<dbReference type="InterPro" id="IPR007227">
    <property type="entry name" value="Cell_shape_determining_MreD"/>
</dbReference>